<dbReference type="AlphaFoldDB" id="A0A9W7D699"/>
<feature type="chain" id="PRO_5045979234" evidence="1">
    <location>
        <begin position="19"/>
        <end position="307"/>
    </location>
</feature>
<evidence type="ECO:0000313" key="3">
    <source>
        <dbReference type="Proteomes" id="UP001165121"/>
    </source>
</evidence>
<evidence type="ECO:0000313" key="2">
    <source>
        <dbReference type="EMBL" id="GMF60794.1"/>
    </source>
</evidence>
<feature type="signal peptide" evidence="1">
    <location>
        <begin position="1"/>
        <end position="18"/>
    </location>
</feature>
<dbReference type="OrthoDB" id="128682at2759"/>
<sequence length="307" mass="35322">MHLHQALLAVVVYFVACANDNALSAATGNAKATTWALPADPLPIYSNIAGRDGVRSLRVENENSEQRNSLWSKISNSVKVRWWLERKKSDSYVVEALKLKNLKGDDLLKAPNYKYLKFFREKSEEYLLNKWLKKEFTTYQVWMEKGLKDITDPKDLAKIKKTDNFRVYKRYVNDFDTYVLRTMKAGYIPPRMMVSFGTSNAEMVARTEIMAESGRSAAYAKLALGMSPPGKPATVLYGNALETNPAFPYFQFFLRVKEPALRRELTRLDEKLKRLKKLSRSDDKARTKTMEELELFEKYVQGKNIGV</sequence>
<comment type="caution">
    <text evidence="2">The sequence shown here is derived from an EMBL/GenBank/DDBJ whole genome shotgun (WGS) entry which is preliminary data.</text>
</comment>
<proteinExistence type="predicted"/>
<name>A0A9W7D699_9STRA</name>
<dbReference type="GO" id="GO:0005576">
    <property type="term" value="C:extracellular region"/>
    <property type="evidence" value="ECO:0007669"/>
    <property type="project" value="UniProtKB-SubCell"/>
</dbReference>
<protein>
    <submittedName>
        <fullName evidence="2">Unnamed protein product</fullName>
    </submittedName>
</protein>
<keyword evidence="1" id="KW-0732">Signal</keyword>
<accession>A0A9W7D699</accession>
<dbReference type="Proteomes" id="UP001165121">
    <property type="component" value="Unassembled WGS sequence"/>
</dbReference>
<dbReference type="EMBL" id="BSXT01005531">
    <property type="protein sequence ID" value="GMF60794.1"/>
    <property type="molecule type" value="Genomic_DNA"/>
</dbReference>
<organism evidence="2 3">
    <name type="scientific">Phytophthora fragariaefolia</name>
    <dbReference type="NCBI Taxonomy" id="1490495"/>
    <lineage>
        <taxon>Eukaryota</taxon>
        <taxon>Sar</taxon>
        <taxon>Stramenopiles</taxon>
        <taxon>Oomycota</taxon>
        <taxon>Peronosporomycetes</taxon>
        <taxon>Peronosporales</taxon>
        <taxon>Peronosporaceae</taxon>
        <taxon>Phytophthora</taxon>
    </lineage>
</organism>
<gene>
    <name evidence="2" type="ORF">Pfra01_002642000</name>
</gene>
<evidence type="ECO:0000256" key="1">
    <source>
        <dbReference type="SAM" id="SignalP"/>
    </source>
</evidence>
<reference evidence="2" key="1">
    <citation type="submission" date="2023-04" db="EMBL/GenBank/DDBJ databases">
        <title>Phytophthora fragariaefolia NBRC 109709.</title>
        <authorList>
            <person name="Ichikawa N."/>
            <person name="Sato H."/>
            <person name="Tonouchi N."/>
        </authorList>
    </citation>
    <scope>NUCLEOTIDE SEQUENCE</scope>
    <source>
        <strain evidence="2">NBRC 109709</strain>
    </source>
</reference>
<keyword evidence="3" id="KW-1185">Reference proteome</keyword>